<dbReference type="Proteomes" id="UP000642125">
    <property type="component" value="Unassembled WGS sequence"/>
</dbReference>
<organism evidence="2 3">
    <name type="scientific">Cellulomonas pakistanensis</name>
    <dbReference type="NCBI Taxonomy" id="992287"/>
    <lineage>
        <taxon>Bacteria</taxon>
        <taxon>Bacillati</taxon>
        <taxon>Actinomycetota</taxon>
        <taxon>Actinomycetes</taxon>
        <taxon>Micrococcales</taxon>
        <taxon>Cellulomonadaceae</taxon>
        <taxon>Cellulomonas</taxon>
    </lineage>
</organism>
<feature type="compositionally biased region" description="Low complexity" evidence="1">
    <location>
        <begin position="10"/>
        <end position="50"/>
    </location>
</feature>
<name>A0A919PC08_9CELL</name>
<dbReference type="RefSeq" id="WP_308439393.1">
    <property type="nucleotide sequence ID" value="NZ_BONO01000027.1"/>
</dbReference>
<dbReference type="AlphaFoldDB" id="A0A919PC08"/>
<feature type="compositionally biased region" description="Basic and acidic residues" evidence="1">
    <location>
        <begin position="83"/>
        <end position="94"/>
    </location>
</feature>
<gene>
    <name evidence="2" type="ORF">Cpa01nite_31120</name>
</gene>
<reference evidence="2" key="1">
    <citation type="submission" date="2021-01" db="EMBL/GenBank/DDBJ databases">
        <title>Whole genome shotgun sequence of Cellulomonas pakistanensis NBRC 110800.</title>
        <authorList>
            <person name="Komaki H."/>
            <person name="Tamura T."/>
        </authorList>
    </citation>
    <scope>NUCLEOTIDE SEQUENCE</scope>
    <source>
        <strain evidence="2">NBRC 110800</strain>
    </source>
</reference>
<accession>A0A919PC08</accession>
<protein>
    <submittedName>
        <fullName evidence="2">Uncharacterized protein</fullName>
    </submittedName>
</protein>
<feature type="region of interest" description="Disordered" evidence="1">
    <location>
        <begin position="1"/>
        <end position="94"/>
    </location>
</feature>
<dbReference type="EMBL" id="BONO01000027">
    <property type="protein sequence ID" value="GIG37731.1"/>
    <property type="molecule type" value="Genomic_DNA"/>
</dbReference>
<evidence type="ECO:0000313" key="2">
    <source>
        <dbReference type="EMBL" id="GIG37731.1"/>
    </source>
</evidence>
<evidence type="ECO:0000256" key="1">
    <source>
        <dbReference type="SAM" id="MobiDB-lite"/>
    </source>
</evidence>
<keyword evidence="3" id="KW-1185">Reference proteome</keyword>
<proteinExistence type="predicted"/>
<feature type="compositionally biased region" description="Low complexity" evidence="1">
    <location>
        <begin position="58"/>
        <end position="71"/>
    </location>
</feature>
<sequence length="211" mass="21373">MSEREAAPDPVGSGAAGVPDGAAPDGGAAPRTSGPGTPAPEEAAAGTSAPDAHDAGDAPDAGHAPGAGHAPVSPAADWRSRRREAADAHEAALRARRQAESARARELIARFVADARARGVAPEPLHAQGYGGRGRYRTPLEGWYLRRDRTVAVGTDGGFYVLTVPPSLGARLRGVRPEPQDPPLVIGAGGKDGESLDLPVALARALGDATA</sequence>
<evidence type="ECO:0000313" key="3">
    <source>
        <dbReference type="Proteomes" id="UP000642125"/>
    </source>
</evidence>
<comment type="caution">
    <text evidence="2">The sequence shown here is derived from an EMBL/GenBank/DDBJ whole genome shotgun (WGS) entry which is preliminary data.</text>
</comment>